<dbReference type="PANTHER" id="PTHR43716">
    <property type="entry name" value="D-2-HYDROXYGLUTARATE DEHYDROGENASE, MITOCHONDRIAL"/>
    <property type="match status" value="1"/>
</dbReference>
<dbReference type="InterPro" id="IPR016169">
    <property type="entry name" value="FAD-bd_PCMH_sub2"/>
</dbReference>
<dbReference type="InterPro" id="IPR016164">
    <property type="entry name" value="FAD-linked_Oxase-like_C"/>
</dbReference>
<dbReference type="EMBL" id="JENY01000033">
    <property type="protein sequence ID" value="EXL02214.1"/>
    <property type="molecule type" value="Genomic_DNA"/>
</dbReference>
<evidence type="ECO:0000256" key="1">
    <source>
        <dbReference type="ARBA" id="ARBA00008000"/>
    </source>
</evidence>
<dbReference type="STRING" id="69279.BG36_15715"/>
<dbReference type="Pfam" id="PF02913">
    <property type="entry name" value="FAD-oxidase_C"/>
    <property type="match status" value="1"/>
</dbReference>
<dbReference type="Gene3D" id="3.30.43.10">
    <property type="entry name" value="Uridine Diphospho-n-acetylenolpyruvylglucosamine Reductase, domain 2"/>
    <property type="match status" value="1"/>
</dbReference>
<dbReference type="GO" id="GO:0003824">
    <property type="term" value="F:catalytic activity"/>
    <property type="evidence" value="ECO:0007669"/>
    <property type="project" value="InterPro"/>
</dbReference>
<dbReference type="InterPro" id="IPR016171">
    <property type="entry name" value="Vanillyl_alc_oxidase_C-sub2"/>
</dbReference>
<dbReference type="SUPFAM" id="SSF56176">
    <property type="entry name" value="FAD-binding/transporter-associated domain-like"/>
    <property type="match status" value="1"/>
</dbReference>
<dbReference type="PANTHER" id="PTHR43716:SF2">
    <property type="entry name" value="BLL6224 PROTEIN"/>
    <property type="match status" value="1"/>
</dbReference>
<dbReference type="SUPFAM" id="SSF55103">
    <property type="entry name" value="FAD-linked oxidases, C-terminal domain"/>
    <property type="match status" value="1"/>
</dbReference>
<dbReference type="Proteomes" id="UP000019849">
    <property type="component" value="Unassembled WGS sequence"/>
</dbReference>
<reference evidence="5 6" key="1">
    <citation type="submission" date="2014-02" db="EMBL/GenBank/DDBJ databases">
        <title>Aquamicrobium defluvii Genome sequencing.</title>
        <authorList>
            <person name="Wang X."/>
        </authorList>
    </citation>
    <scope>NUCLEOTIDE SEQUENCE [LARGE SCALE GENOMIC DNA]</scope>
    <source>
        <strain evidence="5 6">W13Z1</strain>
    </source>
</reference>
<keyword evidence="3" id="KW-0274">FAD</keyword>
<dbReference type="Pfam" id="PF01565">
    <property type="entry name" value="FAD_binding_4"/>
    <property type="match status" value="1"/>
</dbReference>
<dbReference type="InterPro" id="IPR004113">
    <property type="entry name" value="FAD-bd_oxidored_4_C"/>
</dbReference>
<protein>
    <submittedName>
        <fullName evidence="5">FAD-linked oxidase</fullName>
    </submittedName>
</protein>
<comment type="caution">
    <text evidence="5">The sequence shown here is derived from an EMBL/GenBank/DDBJ whole genome shotgun (WGS) entry which is preliminary data.</text>
</comment>
<sequence length="467" mass="49193">MVEFHVEMQQILGNRGWLAAPADLSAYSSDWLKKYGETPIGVARPSMTEEVAAVVKSCVAHGVSISPQGGNTGLVGGGVLSCGAKGIILSLARMNRIVTIDPIDFTATVEAGVVLEILHGALANQKLMFPLHLGSQGSAQIGGLIATNAGGSHAMRYGMMQDLVLGLEVVLADGSVWNGLRRLIKDNGGYQLRRLFCGSEGTLGIVTRAVLRLHPEPVSRATALLAVDSLDAAVQAGAFLRARTGEFLTAIEFFNELGLGLLRKHVAGIVAPIVTPGPVYLLVELATSIPGVELSEILENALGDSFEAGIVTDGAIAANEAQRQEFWRIREEMPEGQRLEGAQIKHDVAAPVGRLPAFVAAATAAAETVLSGVRVNPFGHLGDGNVHFNLTPPEGAADFSGLDADLSEAIYAAAVAHDGTFAAEHGVGQSKVGLADRYRSDVERDLMRSIKRAIDPRVKLNRGKVVV</sequence>
<name>A0A011SSR3_9HYPH</name>
<evidence type="ECO:0000259" key="4">
    <source>
        <dbReference type="PROSITE" id="PS51387"/>
    </source>
</evidence>
<dbReference type="HOGENOM" id="CLU_017779_4_1_5"/>
<dbReference type="InterPro" id="IPR036318">
    <property type="entry name" value="FAD-bd_PCMH-like_sf"/>
</dbReference>
<dbReference type="AlphaFoldDB" id="A0A011SSR3"/>
<dbReference type="Gene3D" id="1.10.45.10">
    <property type="entry name" value="Vanillyl-alcohol Oxidase, Chain A, domain 4"/>
    <property type="match status" value="1"/>
</dbReference>
<evidence type="ECO:0000256" key="2">
    <source>
        <dbReference type="ARBA" id="ARBA00022630"/>
    </source>
</evidence>
<dbReference type="InterPro" id="IPR016166">
    <property type="entry name" value="FAD-bd_PCMH"/>
</dbReference>
<dbReference type="InterPro" id="IPR006094">
    <property type="entry name" value="Oxid_FAD_bind_N"/>
</dbReference>
<evidence type="ECO:0000313" key="5">
    <source>
        <dbReference type="EMBL" id="EXL02214.1"/>
    </source>
</evidence>
<evidence type="ECO:0000256" key="3">
    <source>
        <dbReference type="ARBA" id="ARBA00022827"/>
    </source>
</evidence>
<dbReference type="Gene3D" id="3.30.70.2190">
    <property type="match status" value="1"/>
</dbReference>
<dbReference type="eggNOG" id="COG0277">
    <property type="taxonomic scope" value="Bacteria"/>
</dbReference>
<comment type="similarity">
    <text evidence="1">Belongs to the FAD-binding oxidoreductase/transferase type 4 family.</text>
</comment>
<organism evidence="5 6">
    <name type="scientific">Aquamicrobium defluvii</name>
    <dbReference type="NCBI Taxonomy" id="69279"/>
    <lineage>
        <taxon>Bacteria</taxon>
        <taxon>Pseudomonadati</taxon>
        <taxon>Pseudomonadota</taxon>
        <taxon>Alphaproteobacteria</taxon>
        <taxon>Hyphomicrobiales</taxon>
        <taxon>Phyllobacteriaceae</taxon>
        <taxon>Aquamicrobium</taxon>
    </lineage>
</organism>
<dbReference type="GO" id="GO:0022904">
    <property type="term" value="P:respiratory electron transport chain"/>
    <property type="evidence" value="ECO:0007669"/>
    <property type="project" value="TreeGrafter"/>
</dbReference>
<accession>A0A011SSR3</accession>
<keyword evidence="2" id="KW-0285">Flavoprotein</keyword>
<feature type="domain" description="FAD-binding PCMH-type" evidence="4">
    <location>
        <begin position="35"/>
        <end position="216"/>
    </location>
</feature>
<dbReference type="PATRIC" id="fig|69279.3.peg.4207"/>
<dbReference type="InterPro" id="IPR051264">
    <property type="entry name" value="FAD-oxidored/transferase_4"/>
</dbReference>
<proteinExistence type="inferred from homology"/>
<dbReference type="GO" id="GO:0071949">
    <property type="term" value="F:FAD binding"/>
    <property type="evidence" value="ECO:0007669"/>
    <property type="project" value="InterPro"/>
</dbReference>
<dbReference type="InterPro" id="IPR016167">
    <property type="entry name" value="FAD-bd_PCMH_sub1"/>
</dbReference>
<evidence type="ECO:0000313" key="6">
    <source>
        <dbReference type="Proteomes" id="UP000019849"/>
    </source>
</evidence>
<dbReference type="Gene3D" id="3.30.465.10">
    <property type="match status" value="1"/>
</dbReference>
<dbReference type="Gene3D" id="3.30.70.2740">
    <property type="match status" value="1"/>
</dbReference>
<gene>
    <name evidence="5" type="ORF">BG36_15715</name>
</gene>
<dbReference type="PROSITE" id="PS51387">
    <property type="entry name" value="FAD_PCMH"/>
    <property type="match status" value="1"/>
</dbReference>